<proteinExistence type="predicted"/>
<keyword evidence="2" id="KW-1185">Reference proteome</keyword>
<organism evidence="1 2">
    <name type="scientific">Candidatus Phytoplasma australasiaticum subsp. australasiaticum</name>
    <dbReference type="NCBI Taxonomy" id="2832407"/>
    <lineage>
        <taxon>Bacteria</taxon>
        <taxon>Bacillati</taxon>
        <taxon>Mycoplasmatota</taxon>
        <taxon>Mollicutes</taxon>
        <taxon>Acholeplasmatales</taxon>
        <taxon>Acholeplasmataceae</taxon>
        <taxon>Candidatus Phytoplasma</taxon>
        <taxon>16SrII (Peanut WB group)</taxon>
        <taxon>Candidatus Phytoplasma australasiaticum</taxon>
    </lineage>
</organism>
<dbReference type="EMBL" id="JAOSIW010000032">
    <property type="protein sequence ID" value="MDO8054730.1"/>
    <property type="molecule type" value="Genomic_DNA"/>
</dbReference>
<gene>
    <name evidence="1" type="ORF">OC696_02545</name>
</gene>
<comment type="caution">
    <text evidence="1">The sequence shown here is derived from an EMBL/GenBank/DDBJ whole genome shotgun (WGS) entry which is preliminary data.</text>
</comment>
<evidence type="ECO:0000313" key="1">
    <source>
        <dbReference type="EMBL" id="MDO8054730.1"/>
    </source>
</evidence>
<dbReference type="Proteomes" id="UP001170651">
    <property type="component" value="Unassembled WGS sequence"/>
</dbReference>
<accession>A0AAP4X8Q3</accession>
<protein>
    <submittedName>
        <fullName evidence="1">Uncharacterized protein</fullName>
    </submittedName>
</protein>
<name>A0AAP4X8Q3_9MOLU</name>
<dbReference type="AlphaFoldDB" id="A0AAP4X8Q3"/>
<reference evidence="1 2" key="1">
    <citation type="journal article" date="2023" name="Int. J. Syst. Evol. Microbiol.">
        <title>The observation of taxonomic boundaries for the 16SrII and 16SrXXV phytoplasmas using genome-based delimitation.</title>
        <authorList>
            <person name="Rodrigues Jardim B."/>
            <person name="Tran-Nguyen L.T.T."/>
            <person name="Gambley C."/>
            <person name="Al-Sadi A.M."/>
            <person name="Al-Subhi A.M."/>
            <person name="Foissac X."/>
            <person name="Salar P."/>
            <person name="Cai H."/>
            <person name="Yang J.Y."/>
            <person name="Davis R."/>
            <person name="Jones L."/>
            <person name="Rodoni B."/>
            <person name="Constable F.E."/>
        </authorList>
    </citation>
    <scope>NUCLEOTIDE SEQUENCE [LARGE SCALE GENOMIC DNA]</scope>
    <source>
        <strain evidence="1">BAWM-OMN-P26</strain>
    </source>
</reference>
<evidence type="ECO:0000313" key="2">
    <source>
        <dbReference type="Proteomes" id="UP001170651"/>
    </source>
</evidence>
<dbReference type="RefSeq" id="WP_004994597.1">
    <property type="nucleotide sequence ID" value="NZ_JAOSIW010000032.1"/>
</dbReference>
<sequence>MLPNLPRPKRSVKKQPIPKIKTTAARLEQMKKYLFSEPINPTLLPTDLSEREQEEIDKLKNSWGLDLGYLNEKKMKLTNIKINVMNTNRN</sequence>